<name>A0A1Y3DQB8_PLAKN</name>
<sequence>MEEVNHPPWEVAFWKNFFTKKRPPPNGSSPIHSSVHIKNHATLQLKNVFINNYTISGELPLDEFHCAHLGGKDVVIHKGKETYMANFKGRNVDGFGKIISQQLIYEGYIRNGEKCGQGKSTFFFLPSDDNTQSSVVIYKGEWKGNKRNGYGVLFIRENVNQPSVKRYEGWWRQNERHLYGVQWYSNAVYCGFWMKNRKCGFGKMWWFVKGRNRKGKERKSGSWKGESYEPCKDMTSGRSPLQKTNRTKKVIQNIYVGEWQNDEMHGYGTYFWFVRQGNRKNTPYQNERYNKYEGYWKRGKINGFGIFHHTCGDTYWGYWKDNKKHGQGYLLKINGTIYKCNYLNGEFTAQVQLNQTYVMNHLYTNSICQVINLGILLHENSNLTDSDIKYLYKIVYDHFDLLIKVYGLYWRKGWKEKRIGRGKRRDNKSIDKEEIVHSPLGSFKLKNLWHMFYDANIIHSSLPLSSLNMLVKDDMSIGEHINLASLLCDNYNWVDEDTPLNEEQMVKNFIQFGRPLAENFLFERRKEGHRMKTTNQGNHNPNINQVNLGGGIRLDVSSSRMNGQSCEEYNALGVAIHPVSREPYETQNPMAYILFNRNLFLVKGFAKFYKNQWKNQRCYHMKEAKIILKKIYFFLFTNKSRHENGYLFYVLFSVFHSSFPMWYALARMSRAWAVGRTGVRKGNGNSGNNGSVDLCGDTRWCAHLNKHLALLNLGRYNIHDERRKISFNSFVYTLVRVSLYLRDHRGEHHTHIMLSLLNELKRCVSKMDGQKLHPQSGHIKGGLLKGKRRTKRSRSNQVGCKRPLNKCEKKGEEEKWAVNGKKAITENRGNVVCPKKYTHLALCQGLPPHRDGERRQRGGNFHKKKKKEKVKKVKNSAKKVKALPSCAICCHRGAPPIKSNEKKKKKGSTSSGKTYHTALVNILDNFVYYFILYYLLFNSREECFSLLSAKLNVSLRLGDVLKFLLKLKLTRKDDTTGRESKSINLSPHHHYDDYRSLGRGRKKIKVKKWKPLYILNCADKREEKEGTTLPQRQTNNNHSNEEKHIMSTAKRNSYIAHTASHLQYMRKKKKKKKKSQFHLNRPGKNDRRKKKVLKKFSRMFCLSFVQVLAILAKTLNTPNLHLTNESNLQLCPSRGNEREKINKHRLQNNAVRYIVLLNEEKKKILNKFVTCEKRKGYSEELLSNRKNGETKEESTCPVHTKGYKNKLLKELSEQVKQLEVENLEQVANDLPPCVQLENGKKRNKKGGRTDEKKGTKRIHTNVEESPLVMSHEGGNAHVRIKLKSQVGVELHRLRKRFAHSRKNYMNVLDYYNTCITPYELSLFFLRFVRAVKRKRGINSSYSDVLFFFVFHVLLHRTFRLARQAGAHP</sequence>
<evidence type="ECO:0000256" key="2">
    <source>
        <dbReference type="ARBA" id="ARBA00004430"/>
    </source>
</evidence>
<gene>
    <name evidence="10" type="ORF">PKNOH_S07456400</name>
</gene>
<dbReference type="SMART" id="SM00698">
    <property type="entry name" value="MORN"/>
    <property type="match status" value="7"/>
</dbReference>
<dbReference type="EMBL" id="NETL01000021">
    <property type="protein sequence ID" value="OTN67001.1"/>
    <property type="molecule type" value="Genomic_DNA"/>
</dbReference>
<evidence type="ECO:0008006" key="12">
    <source>
        <dbReference type="Google" id="ProtNLM"/>
    </source>
</evidence>
<dbReference type="Proteomes" id="UP000195012">
    <property type="component" value="Unassembled WGS sequence"/>
</dbReference>
<dbReference type="InterPro" id="IPR003409">
    <property type="entry name" value="MORN"/>
</dbReference>
<dbReference type="GO" id="GO:0031514">
    <property type="term" value="C:motile cilium"/>
    <property type="evidence" value="ECO:0007669"/>
    <property type="project" value="UniProtKB-SubCell"/>
</dbReference>
<feature type="region of interest" description="Disordered" evidence="9">
    <location>
        <begin position="1066"/>
        <end position="1090"/>
    </location>
</feature>
<feature type="region of interest" description="Disordered" evidence="9">
    <location>
        <begin position="1234"/>
        <end position="1256"/>
    </location>
</feature>
<evidence type="ECO:0000256" key="1">
    <source>
        <dbReference type="ARBA" id="ARBA00004230"/>
    </source>
</evidence>
<dbReference type="VEuPathDB" id="PlasmoDB:PKNOH_S07456400"/>
<evidence type="ECO:0000256" key="6">
    <source>
        <dbReference type="ARBA" id="ARBA00023069"/>
    </source>
</evidence>
<dbReference type="Gene3D" id="2.20.110.10">
    <property type="entry name" value="Histone H3 K4-specific methyltransferase SET7/9 N-terminal domain"/>
    <property type="match status" value="1"/>
</dbReference>
<keyword evidence="8" id="KW-0966">Cell projection</keyword>
<dbReference type="GO" id="GO:0005930">
    <property type="term" value="C:axoneme"/>
    <property type="evidence" value="ECO:0007669"/>
    <property type="project" value="UniProtKB-SubCell"/>
</dbReference>
<keyword evidence="4" id="KW-0677">Repeat</keyword>
<evidence type="ECO:0000313" key="11">
    <source>
        <dbReference type="Proteomes" id="UP000195012"/>
    </source>
</evidence>
<keyword evidence="5" id="KW-0282">Flagellum</keyword>
<accession>A0A1Y3DQB8</accession>
<evidence type="ECO:0000256" key="3">
    <source>
        <dbReference type="ARBA" id="ARBA00022490"/>
    </source>
</evidence>
<feature type="region of interest" description="Disordered" evidence="9">
    <location>
        <begin position="847"/>
        <end position="868"/>
    </location>
</feature>
<feature type="region of interest" description="Disordered" evidence="9">
    <location>
        <begin position="771"/>
        <end position="802"/>
    </location>
</feature>
<comment type="caution">
    <text evidence="10">The sequence shown here is derived from an EMBL/GenBank/DDBJ whole genome shotgun (WGS) entry which is preliminary data.</text>
</comment>
<protein>
    <recommendedName>
        <fullName evidence="12">MORN repeat protein</fullName>
    </recommendedName>
</protein>
<dbReference type="PANTHER" id="PTHR46613:SF1">
    <property type="entry name" value="RADIAL SPOKE HEAD 10 HOMOLOG B-RELATED"/>
    <property type="match status" value="1"/>
</dbReference>
<dbReference type="Pfam" id="PF02493">
    <property type="entry name" value="MORN"/>
    <property type="match status" value="6"/>
</dbReference>
<feature type="compositionally biased region" description="Basic residues" evidence="9">
    <location>
        <begin position="1066"/>
        <end position="1076"/>
    </location>
</feature>
<reference evidence="10 11" key="1">
    <citation type="submission" date="2017-05" db="EMBL/GenBank/DDBJ databases">
        <title>PacBio assembly of a Plasmodium knowlesi genome sequence with Hi-C correction and manual annotation of the SICAvar gene family.</title>
        <authorList>
            <person name="Lapp S.A."/>
            <person name="Geraldo J.A."/>
            <person name="Chien J.-T."/>
            <person name="Ay F."/>
            <person name="Pakala S.B."/>
            <person name="Batugedara G."/>
            <person name="Humphrey J.C."/>
            <person name="Debarry J.D."/>
            <person name="Le Roch K.G."/>
            <person name="Galinski M.R."/>
            <person name="Kissinger J.C."/>
        </authorList>
    </citation>
    <scope>NUCLEOTIDE SEQUENCE [LARGE SCALE GENOMIC DNA]</scope>
    <source>
        <strain evidence="11">Malayan Strain Pk1 (A+)</strain>
    </source>
</reference>
<evidence type="ECO:0000256" key="8">
    <source>
        <dbReference type="ARBA" id="ARBA00023273"/>
    </source>
</evidence>
<proteinExistence type="predicted"/>
<keyword evidence="3" id="KW-0963">Cytoplasm</keyword>
<organism evidence="10 11">
    <name type="scientific">Plasmodium knowlesi</name>
    <dbReference type="NCBI Taxonomy" id="5850"/>
    <lineage>
        <taxon>Eukaryota</taxon>
        <taxon>Sar</taxon>
        <taxon>Alveolata</taxon>
        <taxon>Apicomplexa</taxon>
        <taxon>Aconoidasida</taxon>
        <taxon>Haemosporida</taxon>
        <taxon>Plasmodiidae</taxon>
        <taxon>Plasmodium</taxon>
        <taxon>Plasmodium (Plasmodium)</taxon>
    </lineage>
</organism>
<dbReference type="PANTHER" id="PTHR46613">
    <property type="entry name" value="RADIAL SPOKE HEAD 10 HOMOLOG B-RELATED"/>
    <property type="match status" value="1"/>
</dbReference>
<dbReference type="SUPFAM" id="SSF82185">
    <property type="entry name" value="Histone H3 K4-specific methyltransferase SET7/9 N-terminal domain"/>
    <property type="match status" value="2"/>
</dbReference>
<comment type="subcellular location">
    <subcellularLocation>
        <location evidence="1">Cell projection</location>
        <location evidence="1">Cilium</location>
        <location evidence="1">Flagellum</location>
    </subcellularLocation>
    <subcellularLocation>
        <location evidence="2">Cytoplasm</location>
        <location evidence="2">Cytoskeleton</location>
        <location evidence="2">Cilium axoneme</location>
    </subcellularLocation>
</comment>
<feature type="region of interest" description="Disordered" evidence="9">
    <location>
        <begin position="215"/>
        <end position="240"/>
    </location>
</feature>
<feature type="compositionally biased region" description="Basic residues" evidence="9">
    <location>
        <begin position="785"/>
        <end position="794"/>
    </location>
</feature>
<evidence type="ECO:0000256" key="9">
    <source>
        <dbReference type="SAM" id="MobiDB-lite"/>
    </source>
</evidence>
<dbReference type="VEuPathDB" id="PlasmoDB:PKNH_1018400"/>
<evidence type="ECO:0000313" key="10">
    <source>
        <dbReference type="EMBL" id="OTN67001.1"/>
    </source>
</evidence>
<keyword evidence="6" id="KW-0969">Cilium</keyword>
<dbReference type="eggNOG" id="KOG0231">
    <property type="taxonomic scope" value="Eukaryota"/>
</dbReference>
<evidence type="ECO:0000256" key="7">
    <source>
        <dbReference type="ARBA" id="ARBA00023212"/>
    </source>
</evidence>
<keyword evidence="7" id="KW-0206">Cytoskeleton</keyword>
<evidence type="ECO:0000256" key="5">
    <source>
        <dbReference type="ARBA" id="ARBA00022846"/>
    </source>
</evidence>
<evidence type="ECO:0000256" key="4">
    <source>
        <dbReference type="ARBA" id="ARBA00022737"/>
    </source>
</evidence>
<dbReference type="OrthoDB" id="203073at2759"/>
<dbReference type="OMA" id="QKNEHKG"/>